<evidence type="ECO:0000313" key="3">
    <source>
        <dbReference type="Proteomes" id="UP000515152"/>
    </source>
</evidence>
<dbReference type="Gene3D" id="1.10.10.10">
    <property type="entry name" value="Winged helix-like DNA-binding domain superfamily/Winged helix DNA-binding domain"/>
    <property type="match status" value="1"/>
</dbReference>
<dbReference type="InterPro" id="IPR008339">
    <property type="entry name" value="Dishevelled_fam"/>
</dbReference>
<dbReference type="FunFam" id="1.10.10.10:FF:000040">
    <property type="entry name" value="segment polarity protein dishevelled homolog DVL-3"/>
    <property type="match status" value="1"/>
</dbReference>
<dbReference type="InterPro" id="IPR000591">
    <property type="entry name" value="DEP_dom"/>
</dbReference>
<dbReference type="CDD" id="cd04438">
    <property type="entry name" value="DEP_dishevelled"/>
    <property type="match status" value="1"/>
</dbReference>
<dbReference type="GeneID" id="116222522"/>
<dbReference type="Pfam" id="PF00610">
    <property type="entry name" value="DEP"/>
    <property type="match status" value="1"/>
</dbReference>
<dbReference type="InterPro" id="IPR036390">
    <property type="entry name" value="WH_DNA-bd_sf"/>
</dbReference>
<evidence type="ECO:0000256" key="1">
    <source>
        <dbReference type="SAM" id="MobiDB-lite"/>
    </source>
</evidence>
<dbReference type="RefSeq" id="XP_031432985.1">
    <property type="nucleotide sequence ID" value="XM_031577125.1"/>
</dbReference>
<dbReference type="GO" id="GO:0005109">
    <property type="term" value="F:frizzled binding"/>
    <property type="evidence" value="ECO:0007669"/>
    <property type="project" value="TreeGrafter"/>
</dbReference>
<feature type="domain" description="DEP" evidence="2">
    <location>
        <begin position="11"/>
        <end position="85"/>
    </location>
</feature>
<accession>A0A6P8GD58</accession>
<organism evidence="3 4">
    <name type="scientific">Clupea harengus</name>
    <name type="common">Atlantic herring</name>
    <dbReference type="NCBI Taxonomy" id="7950"/>
    <lineage>
        <taxon>Eukaryota</taxon>
        <taxon>Metazoa</taxon>
        <taxon>Chordata</taxon>
        <taxon>Craniata</taxon>
        <taxon>Vertebrata</taxon>
        <taxon>Euteleostomi</taxon>
        <taxon>Actinopterygii</taxon>
        <taxon>Neopterygii</taxon>
        <taxon>Teleostei</taxon>
        <taxon>Clupei</taxon>
        <taxon>Clupeiformes</taxon>
        <taxon>Clupeoidei</taxon>
        <taxon>Clupeidae</taxon>
        <taxon>Clupea</taxon>
    </lineage>
</organism>
<keyword evidence="3" id="KW-1185">Reference proteome</keyword>
<dbReference type="InterPro" id="IPR015506">
    <property type="entry name" value="Dsh/Dvl-rel"/>
</dbReference>
<dbReference type="KEGG" id="char:116222522"/>
<evidence type="ECO:0000313" key="4">
    <source>
        <dbReference type="RefSeq" id="XP_031432985.1"/>
    </source>
</evidence>
<feature type="region of interest" description="Disordered" evidence="1">
    <location>
        <begin position="105"/>
        <end position="159"/>
    </location>
</feature>
<dbReference type="PRINTS" id="PR01760">
    <property type="entry name" value="DISHEVELLED"/>
</dbReference>
<dbReference type="SMART" id="SM00049">
    <property type="entry name" value="DEP"/>
    <property type="match status" value="1"/>
</dbReference>
<dbReference type="GO" id="GO:0035556">
    <property type="term" value="P:intracellular signal transduction"/>
    <property type="evidence" value="ECO:0007669"/>
    <property type="project" value="InterPro"/>
</dbReference>
<proteinExistence type="predicted"/>
<dbReference type="PROSITE" id="PS50186">
    <property type="entry name" value="DEP"/>
    <property type="match status" value="1"/>
</dbReference>
<dbReference type="Proteomes" id="UP000515152">
    <property type="component" value="Chromosome 1"/>
</dbReference>
<dbReference type="PANTHER" id="PTHR10878:SF5">
    <property type="entry name" value="SEGMENT POLARITY PROTEIN DISHEVELLED HOMOLOG DVL-1-RELATED"/>
    <property type="match status" value="1"/>
</dbReference>
<dbReference type="GO" id="GO:0060070">
    <property type="term" value="P:canonical Wnt signaling pathway"/>
    <property type="evidence" value="ECO:0007669"/>
    <property type="project" value="TreeGrafter"/>
</dbReference>
<protein>
    <submittedName>
        <fullName evidence="4">Segment polarity protein dishevelled homolog DVL1P1</fullName>
    </submittedName>
</protein>
<dbReference type="AlphaFoldDB" id="A0A6P8GD58"/>
<reference evidence="4" key="1">
    <citation type="submission" date="2025-08" db="UniProtKB">
        <authorList>
            <consortium name="RefSeq"/>
        </authorList>
    </citation>
    <scope>IDENTIFICATION</scope>
</reference>
<name>A0A6P8GD58_CLUHA</name>
<evidence type="ECO:0000259" key="2">
    <source>
        <dbReference type="PROSITE" id="PS50186"/>
    </source>
</evidence>
<feature type="compositionally biased region" description="Basic and acidic residues" evidence="1">
    <location>
        <begin position="111"/>
        <end position="159"/>
    </location>
</feature>
<dbReference type="OrthoDB" id="10031689at2759"/>
<dbReference type="SUPFAM" id="SSF46785">
    <property type="entry name" value="Winged helix' DNA-binding domain"/>
    <property type="match status" value="1"/>
</dbReference>
<sequence length="159" mass="18128">MATIVKVMQLPGSGLEIRDRMWLKITITGATIGAEVVDWLYSRVEGFKDRRDARKYASSLLKHGYLRHTVNKITFSEQCYYTFGDLCQNTCRLDYKLVFGQCTEASSEPGDDQKPISDLCDDQRPISEPCDDQRPISDLCDDQRPISEPCDDQRPISEP</sequence>
<dbReference type="InterPro" id="IPR036388">
    <property type="entry name" value="WH-like_DNA-bd_sf"/>
</dbReference>
<dbReference type="GO" id="GO:0005829">
    <property type="term" value="C:cytosol"/>
    <property type="evidence" value="ECO:0007669"/>
    <property type="project" value="TreeGrafter"/>
</dbReference>
<gene>
    <name evidence="4" type="primary">LOC116222522</name>
</gene>
<dbReference type="PANTHER" id="PTHR10878">
    <property type="entry name" value="SEGMENT POLARITY PROTEIN DISHEVELLED"/>
    <property type="match status" value="1"/>
</dbReference>